<evidence type="ECO:0000313" key="2">
    <source>
        <dbReference type="Proteomes" id="UP000326961"/>
    </source>
</evidence>
<name>A0A5P3XBN1_PARBF</name>
<reference evidence="1 2" key="1">
    <citation type="submission" date="2018-09" db="EMBL/GenBank/DDBJ databases">
        <title>A clostridial neurotoxin that targets Anopheles mosquitoes.</title>
        <authorList>
            <person name="Contreras E."/>
            <person name="Masuyer G."/>
            <person name="Qureshi N."/>
            <person name="Chawla S."/>
            <person name="Lim H.L."/>
            <person name="Chen J."/>
            <person name="Stenmark P."/>
            <person name="Gill S."/>
        </authorList>
    </citation>
    <scope>NUCLEOTIDE SEQUENCE [LARGE SCALE GENOMIC DNA]</scope>
    <source>
        <strain evidence="1 2">Cbm</strain>
    </source>
</reference>
<dbReference type="EMBL" id="CP032452">
    <property type="protein sequence ID" value="QEZ67750.1"/>
    <property type="molecule type" value="Genomic_DNA"/>
</dbReference>
<organism evidence="1 2">
    <name type="scientific">Paraclostridium bifermentans</name>
    <name type="common">Clostridium bifermentans</name>
    <dbReference type="NCBI Taxonomy" id="1490"/>
    <lineage>
        <taxon>Bacteria</taxon>
        <taxon>Bacillati</taxon>
        <taxon>Bacillota</taxon>
        <taxon>Clostridia</taxon>
        <taxon>Peptostreptococcales</taxon>
        <taxon>Peptostreptococcaceae</taxon>
        <taxon>Paraclostridium</taxon>
    </lineage>
</organism>
<evidence type="ECO:0000313" key="1">
    <source>
        <dbReference type="EMBL" id="QEZ67750.1"/>
    </source>
</evidence>
<sequence length="61" mass="7357">MDNKLKLVRNFMHANELLDMGHKLVRIDRDKNNKSFMIFLFEFNDTIIEDLKSLNGKKFIR</sequence>
<dbReference type="AlphaFoldDB" id="A0A5P3XBN1"/>
<proteinExistence type="predicted"/>
<gene>
    <name evidence="1" type="ORF">D4A35_01920</name>
</gene>
<evidence type="ECO:0008006" key="3">
    <source>
        <dbReference type="Google" id="ProtNLM"/>
    </source>
</evidence>
<protein>
    <recommendedName>
        <fullName evidence="3">DUF5659 domain-containing protein</fullName>
    </recommendedName>
</protein>
<accession>A0A5P3XBN1</accession>
<dbReference type="Proteomes" id="UP000326961">
    <property type="component" value="Chromosome"/>
</dbReference>
<dbReference type="RefSeq" id="WP_150885569.1">
    <property type="nucleotide sequence ID" value="NZ_CP032452.1"/>
</dbReference>